<dbReference type="EMBL" id="BMYR01000010">
    <property type="protein sequence ID" value="GGW67371.1"/>
    <property type="molecule type" value="Genomic_DNA"/>
</dbReference>
<dbReference type="InterPro" id="IPR000594">
    <property type="entry name" value="ThiF_NAD_FAD-bd"/>
</dbReference>
<organism evidence="3 4">
    <name type="scientific">Alishewanella tabrizica</name>
    <dbReference type="NCBI Taxonomy" id="671278"/>
    <lineage>
        <taxon>Bacteria</taxon>
        <taxon>Pseudomonadati</taxon>
        <taxon>Pseudomonadota</taxon>
        <taxon>Gammaproteobacteria</taxon>
        <taxon>Alteromonadales</taxon>
        <taxon>Alteromonadaceae</taxon>
        <taxon>Alishewanella</taxon>
    </lineage>
</organism>
<dbReference type="Pfam" id="PF00899">
    <property type="entry name" value="ThiF"/>
    <property type="match status" value="1"/>
</dbReference>
<dbReference type="Proteomes" id="UP000634667">
    <property type="component" value="Unassembled WGS sequence"/>
</dbReference>
<comment type="caution">
    <text evidence="3">The sequence shown here is derived from an EMBL/GenBank/DDBJ whole genome shotgun (WGS) entry which is preliminary data.</text>
</comment>
<evidence type="ECO:0000256" key="1">
    <source>
        <dbReference type="SAM" id="Phobius"/>
    </source>
</evidence>
<evidence type="ECO:0000313" key="3">
    <source>
        <dbReference type="EMBL" id="GGW67371.1"/>
    </source>
</evidence>
<reference evidence="4" key="1">
    <citation type="journal article" date="2019" name="Int. J. Syst. Evol. Microbiol.">
        <title>The Global Catalogue of Microorganisms (GCM) 10K type strain sequencing project: providing services to taxonomists for standard genome sequencing and annotation.</title>
        <authorList>
            <consortium name="The Broad Institute Genomics Platform"/>
            <consortium name="The Broad Institute Genome Sequencing Center for Infectious Disease"/>
            <person name="Wu L."/>
            <person name="Ma J."/>
        </authorList>
    </citation>
    <scope>NUCLEOTIDE SEQUENCE [LARGE SCALE GENOMIC DNA]</scope>
    <source>
        <strain evidence="4">KCTC 23723</strain>
    </source>
</reference>
<proteinExistence type="predicted"/>
<protein>
    <submittedName>
        <fullName evidence="3">Thiazole biosynthesis adenylyltransferase ThiF</fullName>
    </submittedName>
</protein>
<keyword evidence="4" id="KW-1185">Reference proteome</keyword>
<sequence>MSELIPAQQLRYSAQLLLPEMDERQQQRLFASKVLIIGLGGLGSVVASYLAGAGVGQLLLADDDRVSLSNLPRQLLYSSAEVGLHKVDCAKARLTAQNPEIAISTLPKRLTLAELQVLLPEVDLVLDCTDNASSRLAINQACYTQQVPLISGAATGWQGQLLALKPWLGQGCYQCLYPDWQDSPSCLQSGILGPLVGMVACQQALLALQYLLNIGVIPFGHLRYFDGLQGTSGQLQLQQDPDCPVCALNE</sequence>
<dbReference type="PANTHER" id="PTHR10953">
    <property type="entry name" value="UBIQUITIN-ACTIVATING ENZYME E1"/>
    <property type="match status" value="1"/>
</dbReference>
<dbReference type="Gene3D" id="3.40.50.720">
    <property type="entry name" value="NAD(P)-binding Rossmann-like Domain"/>
    <property type="match status" value="1"/>
</dbReference>
<dbReference type="PANTHER" id="PTHR10953:SF240">
    <property type="entry name" value="SULFUR CARRIER PROTEIN THIS ADENYLYLTRANSFERASE"/>
    <property type="match status" value="1"/>
</dbReference>
<evidence type="ECO:0000313" key="4">
    <source>
        <dbReference type="Proteomes" id="UP000634667"/>
    </source>
</evidence>
<keyword evidence="3" id="KW-0808">Transferase</keyword>
<keyword evidence="1" id="KW-1133">Transmembrane helix</keyword>
<dbReference type="RefSeq" id="WP_189483495.1">
    <property type="nucleotide sequence ID" value="NZ_BMYR01000010.1"/>
</dbReference>
<keyword evidence="1" id="KW-0812">Transmembrane</keyword>
<dbReference type="SUPFAM" id="SSF69572">
    <property type="entry name" value="Activating enzymes of the ubiquitin-like proteins"/>
    <property type="match status" value="1"/>
</dbReference>
<name>A0ABQ2WPS4_9ALTE</name>
<dbReference type="CDD" id="cd00757">
    <property type="entry name" value="ThiF_MoeB_HesA_family"/>
    <property type="match status" value="1"/>
</dbReference>
<keyword evidence="3" id="KW-0548">Nucleotidyltransferase</keyword>
<accession>A0ABQ2WPS4</accession>
<evidence type="ECO:0000259" key="2">
    <source>
        <dbReference type="Pfam" id="PF00899"/>
    </source>
</evidence>
<dbReference type="GO" id="GO:0016779">
    <property type="term" value="F:nucleotidyltransferase activity"/>
    <property type="evidence" value="ECO:0007669"/>
    <property type="project" value="UniProtKB-KW"/>
</dbReference>
<feature type="domain" description="THIF-type NAD/FAD binding fold" evidence="2">
    <location>
        <begin position="12"/>
        <end position="245"/>
    </location>
</feature>
<dbReference type="InterPro" id="IPR045886">
    <property type="entry name" value="ThiF/MoeB/HesA"/>
</dbReference>
<gene>
    <name evidence="3" type="ORF">GCM10008111_24260</name>
</gene>
<keyword evidence="1" id="KW-0472">Membrane</keyword>
<dbReference type="InterPro" id="IPR035985">
    <property type="entry name" value="Ubiquitin-activating_enz"/>
</dbReference>
<feature type="transmembrane region" description="Helical" evidence="1">
    <location>
        <begin position="34"/>
        <end position="60"/>
    </location>
</feature>